<evidence type="ECO:0000256" key="5">
    <source>
        <dbReference type="ARBA" id="ARBA00023026"/>
    </source>
</evidence>
<reference evidence="11" key="1">
    <citation type="submission" date="2020-06" db="EMBL/GenBank/DDBJ databases">
        <authorList>
            <consortium name="Plant Systems Biology data submission"/>
        </authorList>
    </citation>
    <scope>NUCLEOTIDE SEQUENCE</scope>
    <source>
        <strain evidence="11">D6</strain>
    </source>
</reference>
<dbReference type="InterPro" id="IPR033116">
    <property type="entry name" value="TRYPSIN_SER"/>
</dbReference>
<sequence>MRVASKSWLLLTLAFAWVAAGETNGNLRRESEQEEPPASRIVGGSVASASNYPSHVQWALGCGGSLFHDDLVLTAAHCFFNNKNVLKNYPLYVGGDGSSQSGTELYAEAGYIHPLYDPSKAQAYDFAVLQLPQKITGIELMSINSDRHYPVNGQPLTVMGFGLMDEHDGARDAPGAMREVTIPMIDNCLPYYSSNRINDEIVFCAGDMPRGGKDACRGDSGGPIVDADGKQVGLVSWGIGCARANRPGVYARVSTIAKWLEYLKCDVSMYPPESCTRLDVNMTYDDYPEETGFQIIDDSDPEQQQAVIFEVPGKMDIPPRATIHYSYQLPIGNYSFVYEDANLDGSCCSFGDGHAVITNGGKGVNVSGDFSLYGSQQEESIEMPLPNVGVPGTNNSGWGELGGSTATALGQQQQQGNQQHVFGIQVVIMYDLDRVNDITWQLFTVDNSAGAGELVLLHNDAPSPNRGLDSYNRQSCVFQDLPAGSYEFHIEDASGMGFAPGVGFARVMLLDNTRGVLSGRLFHVAGDDIEPLTVATFDLGGDSGTN</sequence>
<dbReference type="PROSITE" id="PS00134">
    <property type="entry name" value="TRYPSIN_HIS"/>
    <property type="match status" value="1"/>
</dbReference>
<dbReference type="InterPro" id="IPR043504">
    <property type="entry name" value="Peptidase_S1_PA_chymotrypsin"/>
</dbReference>
<dbReference type="OrthoDB" id="10066789at2759"/>
<keyword evidence="8" id="KW-0378">Hydrolase</keyword>
<evidence type="ECO:0000256" key="3">
    <source>
        <dbReference type="ARBA" id="ARBA00022525"/>
    </source>
</evidence>
<organism evidence="11 12">
    <name type="scientific">Seminavis robusta</name>
    <dbReference type="NCBI Taxonomy" id="568900"/>
    <lineage>
        <taxon>Eukaryota</taxon>
        <taxon>Sar</taxon>
        <taxon>Stramenopiles</taxon>
        <taxon>Ochrophyta</taxon>
        <taxon>Bacillariophyta</taxon>
        <taxon>Bacillariophyceae</taxon>
        <taxon>Bacillariophycidae</taxon>
        <taxon>Naviculales</taxon>
        <taxon>Naviculaceae</taxon>
        <taxon>Seminavis</taxon>
    </lineage>
</organism>
<dbReference type="EMBL" id="CAICTM010001927">
    <property type="protein sequence ID" value="CAB9527034.1"/>
    <property type="molecule type" value="Genomic_DNA"/>
</dbReference>
<comment type="similarity">
    <text evidence="2">Belongs to the peptidase S1 family.</text>
</comment>
<evidence type="ECO:0000256" key="7">
    <source>
        <dbReference type="ARBA" id="ARBA00023180"/>
    </source>
</evidence>
<dbReference type="GO" id="GO:0004252">
    <property type="term" value="F:serine-type endopeptidase activity"/>
    <property type="evidence" value="ECO:0007669"/>
    <property type="project" value="InterPro"/>
</dbReference>
<keyword evidence="7" id="KW-0325">Glycoprotein</keyword>
<dbReference type="PANTHER" id="PTHR24276">
    <property type="entry name" value="POLYSERASE-RELATED"/>
    <property type="match status" value="1"/>
</dbReference>
<keyword evidence="4 9" id="KW-0732">Signal</keyword>
<feature type="domain" description="Peptidase S1" evidence="10">
    <location>
        <begin position="41"/>
        <end position="265"/>
    </location>
</feature>
<evidence type="ECO:0000256" key="4">
    <source>
        <dbReference type="ARBA" id="ARBA00022729"/>
    </source>
</evidence>
<keyword evidence="5" id="KW-0843">Virulence</keyword>
<evidence type="ECO:0000256" key="8">
    <source>
        <dbReference type="RuleBase" id="RU363034"/>
    </source>
</evidence>
<evidence type="ECO:0000256" key="2">
    <source>
        <dbReference type="ARBA" id="ARBA00007664"/>
    </source>
</evidence>
<name>A0A9N8EW19_9STRA</name>
<dbReference type="GO" id="GO:0006508">
    <property type="term" value="P:proteolysis"/>
    <property type="evidence" value="ECO:0007669"/>
    <property type="project" value="UniProtKB-KW"/>
</dbReference>
<evidence type="ECO:0000313" key="12">
    <source>
        <dbReference type="Proteomes" id="UP001153069"/>
    </source>
</evidence>
<proteinExistence type="inferred from homology"/>
<comment type="caution">
    <text evidence="11">The sequence shown here is derived from an EMBL/GenBank/DDBJ whole genome shotgun (WGS) entry which is preliminary data.</text>
</comment>
<keyword evidence="8" id="KW-0720">Serine protease</keyword>
<evidence type="ECO:0000259" key="10">
    <source>
        <dbReference type="PROSITE" id="PS50240"/>
    </source>
</evidence>
<dbReference type="SUPFAM" id="SSF50494">
    <property type="entry name" value="Trypsin-like serine proteases"/>
    <property type="match status" value="1"/>
</dbReference>
<dbReference type="InterPro" id="IPR009003">
    <property type="entry name" value="Peptidase_S1_PA"/>
</dbReference>
<dbReference type="InterPro" id="IPR001254">
    <property type="entry name" value="Trypsin_dom"/>
</dbReference>
<dbReference type="AlphaFoldDB" id="A0A9N8EW19"/>
<dbReference type="CDD" id="cd00190">
    <property type="entry name" value="Tryp_SPc"/>
    <property type="match status" value="1"/>
</dbReference>
<dbReference type="Proteomes" id="UP001153069">
    <property type="component" value="Unassembled WGS sequence"/>
</dbReference>
<feature type="chain" id="PRO_5040106805" evidence="9">
    <location>
        <begin position="22"/>
        <end position="546"/>
    </location>
</feature>
<keyword evidence="6" id="KW-1015">Disulfide bond</keyword>
<accession>A0A9N8EW19</accession>
<keyword evidence="8" id="KW-0645">Protease</keyword>
<dbReference type="InterPro" id="IPR050430">
    <property type="entry name" value="Peptidase_S1"/>
</dbReference>
<dbReference type="PROSITE" id="PS00135">
    <property type="entry name" value="TRYPSIN_SER"/>
    <property type="match status" value="1"/>
</dbReference>
<comment type="subcellular location">
    <subcellularLocation>
        <location evidence="1">Secreted</location>
    </subcellularLocation>
</comment>
<dbReference type="FunFam" id="2.40.10.10:FF:000054">
    <property type="entry name" value="Complement C1r subcomponent"/>
    <property type="match status" value="1"/>
</dbReference>
<dbReference type="InterPro" id="IPR018114">
    <property type="entry name" value="TRYPSIN_HIS"/>
</dbReference>
<keyword evidence="12" id="KW-1185">Reference proteome</keyword>
<dbReference type="PROSITE" id="PS50240">
    <property type="entry name" value="TRYPSIN_DOM"/>
    <property type="match status" value="1"/>
</dbReference>
<evidence type="ECO:0000256" key="1">
    <source>
        <dbReference type="ARBA" id="ARBA00004613"/>
    </source>
</evidence>
<dbReference type="GO" id="GO:0005576">
    <property type="term" value="C:extracellular region"/>
    <property type="evidence" value="ECO:0007669"/>
    <property type="project" value="UniProtKB-SubCell"/>
</dbReference>
<dbReference type="SMART" id="SM00020">
    <property type="entry name" value="Tryp_SPc"/>
    <property type="match status" value="1"/>
</dbReference>
<dbReference type="Pfam" id="PF00089">
    <property type="entry name" value="Trypsin"/>
    <property type="match status" value="1"/>
</dbReference>
<dbReference type="PANTHER" id="PTHR24276:SF91">
    <property type="entry name" value="AT26814P-RELATED"/>
    <property type="match status" value="1"/>
</dbReference>
<dbReference type="PRINTS" id="PR00722">
    <property type="entry name" value="CHYMOTRYPSIN"/>
</dbReference>
<dbReference type="Gene3D" id="2.40.10.10">
    <property type="entry name" value="Trypsin-like serine proteases"/>
    <property type="match status" value="1"/>
</dbReference>
<protein>
    <submittedName>
        <fullName evidence="11">Vitamin K-dependent protein C</fullName>
    </submittedName>
</protein>
<evidence type="ECO:0000313" key="11">
    <source>
        <dbReference type="EMBL" id="CAB9527034.1"/>
    </source>
</evidence>
<gene>
    <name evidence="11" type="ORF">SEMRO_1929_G306090.1</name>
</gene>
<dbReference type="InterPro" id="IPR001314">
    <property type="entry name" value="Peptidase_S1A"/>
</dbReference>
<evidence type="ECO:0000256" key="6">
    <source>
        <dbReference type="ARBA" id="ARBA00023157"/>
    </source>
</evidence>
<feature type="signal peptide" evidence="9">
    <location>
        <begin position="1"/>
        <end position="21"/>
    </location>
</feature>
<keyword evidence="3" id="KW-0964">Secreted</keyword>
<evidence type="ECO:0000256" key="9">
    <source>
        <dbReference type="SAM" id="SignalP"/>
    </source>
</evidence>